<proteinExistence type="predicted"/>
<evidence type="ECO:0000313" key="1">
    <source>
        <dbReference type="EMBL" id="ROW17164.1"/>
    </source>
</evidence>
<keyword evidence="2" id="KW-1185">Reference proteome</keyword>
<dbReference type="InParanoid" id="A0A423XM86"/>
<organism evidence="1 2">
    <name type="scientific">Cytospora leucostoma</name>
    <dbReference type="NCBI Taxonomy" id="1230097"/>
    <lineage>
        <taxon>Eukaryota</taxon>
        <taxon>Fungi</taxon>
        <taxon>Dikarya</taxon>
        <taxon>Ascomycota</taxon>
        <taxon>Pezizomycotina</taxon>
        <taxon>Sordariomycetes</taxon>
        <taxon>Sordariomycetidae</taxon>
        <taxon>Diaporthales</taxon>
        <taxon>Cytosporaceae</taxon>
        <taxon>Cytospora</taxon>
    </lineage>
</organism>
<sequence length="485" mass="53331">MDISKLPDVDDLIVVADNPARDDLPGMDHARCPALHNYLVHYAWVADGRPSASLQGNNTFFTHYGAAAEALRPRLDPSLAAFLATAIVPADVPELVPFFWCVAELSGPDELFDNHTTDLSDMPADSLVCLFSPNIGQGGESGGGLYYHQGCHRAAVFMHMDDYDSALPIEAHQELWHPLETVLSHWIELLRLGKITASPSSVPSLFGSEKIGPWEWRPYGEAQVIGCVGAWDRLCDAIEARVPSPAMATTTATNAAEQLLAPAVLDAALLPENCFAREFLTRARRPRFRSIAPGLLLPPADAHEFAEAQPFTKLPRSPQAMPPVYLFFTARGEEEADLSESNPFCDDFHPRTSHSPVPSLVPAGVYSESVSRDAYDIAEEGFRLLLPFGLVSDVGDGSAGARKSDGSPVGRVAQGNAHELFQHGYKPFGGDYHRPQRLERLLDHWHRRVEEGVWTVGPLGVEGDIDTFKRADTAHWREYRISPTW</sequence>
<reference evidence="1 2" key="1">
    <citation type="submission" date="2015-09" db="EMBL/GenBank/DDBJ databases">
        <title>Host preference determinants of Valsa canker pathogens revealed by comparative genomics.</title>
        <authorList>
            <person name="Yin Z."/>
            <person name="Huang L."/>
        </authorList>
    </citation>
    <scope>NUCLEOTIDE SEQUENCE [LARGE SCALE GENOMIC DNA]</scope>
    <source>
        <strain evidence="1 2">SXYLt</strain>
    </source>
</reference>
<protein>
    <submittedName>
        <fullName evidence="1">Uncharacterized protein</fullName>
    </submittedName>
</protein>
<dbReference type="EMBL" id="LKEB01000003">
    <property type="protein sequence ID" value="ROW17164.1"/>
    <property type="molecule type" value="Genomic_DNA"/>
</dbReference>
<accession>A0A423XM86</accession>
<evidence type="ECO:0000313" key="2">
    <source>
        <dbReference type="Proteomes" id="UP000285146"/>
    </source>
</evidence>
<dbReference type="OrthoDB" id="3029470at2759"/>
<dbReference type="AlphaFoldDB" id="A0A423XM86"/>
<name>A0A423XM86_9PEZI</name>
<dbReference type="STRING" id="1230097.A0A423XM86"/>
<comment type="caution">
    <text evidence="1">The sequence shown here is derived from an EMBL/GenBank/DDBJ whole genome shotgun (WGS) entry which is preliminary data.</text>
</comment>
<dbReference type="Proteomes" id="UP000285146">
    <property type="component" value="Unassembled WGS sequence"/>
</dbReference>
<gene>
    <name evidence="1" type="ORF">VPNG_01102</name>
</gene>